<dbReference type="PANTHER" id="PTHR43710">
    <property type="entry name" value="2-HYDROXYACYL-COA LYASE"/>
    <property type="match status" value="1"/>
</dbReference>
<dbReference type="EMBL" id="CAJNNV010029194">
    <property type="protein sequence ID" value="CAE8627503.1"/>
    <property type="molecule type" value="Genomic_DNA"/>
</dbReference>
<dbReference type="GO" id="GO:0030976">
    <property type="term" value="F:thiamine pyrophosphate binding"/>
    <property type="evidence" value="ECO:0007669"/>
    <property type="project" value="InterPro"/>
</dbReference>
<dbReference type="OMA" id="YMGMIGM"/>
<dbReference type="FunFam" id="3.40.50.970:FF:000042">
    <property type="entry name" value="Oxalyl-CoA decarboxylase"/>
    <property type="match status" value="1"/>
</dbReference>
<dbReference type="Gene3D" id="3.40.50.1220">
    <property type="entry name" value="TPP-binding domain"/>
    <property type="match status" value="1"/>
</dbReference>
<dbReference type="InterPro" id="IPR011766">
    <property type="entry name" value="TPP_enzyme_TPP-bd"/>
</dbReference>
<sequence length="819" mass="87102">MSKFTPASKRRCRCKTEFPLQLWLKSKVSDRLRSALEAQMATSAEAKLTDGFHLLAEALKLNGLDTIFGLPGIPITDFLRLAQADGMRVISFRHEQNAGHAAAAAGFLTQKPGICMTVSAPGFLNGLTALANATTNCFPMIMISGSSEREIVDLQQGDYEEMDQMAAAKPFCKASFRVLHVEDIGIGVARAIRAAVSGRPGGVYLDLPAKVFAQSMEAEAGRRSLVQVVDAAPRQIPSSESVERALGLLKNAKKPLILLGKGAAYAQADADIRALIEKTGIPYLPMSMAKGLLPDTHQQSAAAARSLVLQQADVVLLIGARLNWLLSHGKGKTWGKPGSQRFIQIDISPTEIDSNVAIAAPVIGDIGSCVSALLVGIGNKWTAPAADWIDAISKRREANLTKMAATLLKNPSPMTFHSALGVIRDIVKARPDAIVVNEGANTLDFARSVVDMYEPRRRLDVGTWGVMGIGMGYAIGAAVTTGKPVIAIEGDSAFGFSGMEVETICRYNLPVCIVIFNNGGVYKGTDTNVSGHSDVAPTVFVKGARYDKMMEAFGGVGVHATTREELMRAMKEAIASGKPTLINAVIDENDGTESGRIGNLNPQSATYFPAMALTRLARVARHCCPLEAAVVPQIGQRVQTLVAKFTATPETLALRPQRVALLGGRATVQAWEAILAEAGIDVACDATDIDISATAAACDAVFVDLTSGGALDQVMLALTEATAAAITPTVVAVLQLDIPLDSAPGHPLFCTWTSPGGQRLKSWTQAVDILGRGAASLGWRSVVLHLLSDREKERTVVFQRCAASGLVRMMARVLEPDFK</sequence>
<dbReference type="CDD" id="cd02004">
    <property type="entry name" value="TPP_BZL_OCoD_HPCL"/>
    <property type="match status" value="1"/>
</dbReference>
<evidence type="ECO:0000259" key="13">
    <source>
        <dbReference type="Pfam" id="PF02776"/>
    </source>
</evidence>
<dbReference type="NCBIfam" id="TIGR03254">
    <property type="entry name" value="oxalate_oxc"/>
    <property type="match status" value="1"/>
</dbReference>
<evidence type="ECO:0000313" key="15">
    <source>
        <dbReference type="Proteomes" id="UP000654075"/>
    </source>
</evidence>
<dbReference type="Pfam" id="PF02776">
    <property type="entry name" value="TPP_enzyme_N"/>
    <property type="match status" value="1"/>
</dbReference>
<dbReference type="SUPFAM" id="SSF52518">
    <property type="entry name" value="Thiamin diphosphate-binding fold (THDP-binding)"/>
    <property type="match status" value="2"/>
</dbReference>
<comment type="catalytic activity">
    <reaction evidence="7">
        <text>a 2-hydroxy-3-methyl fatty acyl-CoA = a 2-methyl-branched fatty aldehyde + formyl-CoA</text>
        <dbReference type="Rhea" id="RHEA:25375"/>
        <dbReference type="ChEBI" id="CHEBI:49188"/>
        <dbReference type="ChEBI" id="CHEBI:57376"/>
        <dbReference type="ChEBI" id="CHEBI:58783"/>
        <dbReference type="EC" id="4.1.2.63"/>
    </reaction>
    <physiologicalReaction direction="left-to-right" evidence="7">
        <dbReference type="Rhea" id="RHEA:25376"/>
    </physiologicalReaction>
</comment>
<dbReference type="InterPro" id="IPR017660">
    <property type="entry name" value="Oxalyl-CoA_decarboxylase"/>
</dbReference>
<comment type="cofactor">
    <cofactor evidence="1">
        <name>thiamine diphosphate</name>
        <dbReference type="ChEBI" id="CHEBI:58937"/>
    </cofactor>
</comment>
<gene>
    <name evidence="14" type="ORF">PGLA1383_LOCUS44236</name>
</gene>
<dbReference type="CDD" id="cd07035">
    <property type="entry name" value="TPP_PYR_POX_like"/>
    <property type="match status" value="1"/>
</dbReference>
<dbReference type="NCBIfam" id="NF006721">
    <property type="entry name" value="PRK09259.1"/>
    <property type="match status" value="1"/>
</dbReference>
<evidence type="ECO:0000256" key="7">
    <source>
        <dbReference type="ARBA" id="ARBA00044451"/>
    </source>
</evidence>
<dbReference type="PANTHER" id="PTHR43710:SF2">
    <property type="entry name" value="2-HYDROXYACYL-COA LYASE 1"/>
    <property type="match status" value="1"/>
</dbReference>
<keyword evidence="15" id="KW-1185">Reference proteome</keyword>
<evidence type="ECO:0000313" key="14">
    <source>
        <dbReference type="EMBL" id="CAE8627503.1"/>
    </source>
</evidence>
<dbReference type="GO" id="GO:0106359">
    <property type="term" value="F:2-hydroxyacyl-CoA lyase activity"/>
    <property type="evidence" value="ECO:0007669"/>
    <property type="project" value="UniProtKB-EC"/>
</dbReference>
<evidence type="ECO:0000256" key="3">
    <source>
        <dbReference type="ARBA" id="ARBA00022723"/>
    </source>
</evidence>
<evidence type="ECO:0000256" key="8">
    <source>
        <dbReference type="ARBA" id="ARBA00044454"/>
    </source>
</evidence>
<dbReference type="Pfam" id="PF02775">
    <property type="entry name" value="TPP_enzyme_C"/>
    <property type="match status" value="1"/>
</dbReference>
<dbReference type="EC" id="4.1.2.63" evidence="9"/>
<dbReference type="GO" id="GO:0008949">
    <property type="term" value="F:oxalyl-CoA decarboxylase activity"/>
    <property type="evidence" value="ECO:0007669"/>
    <property type="project" value="InterPro"/>
</dbReference>
<feature type="domain" description="Thiamine pyrophosphate enzyme central" evidence="11">
    <location>
        <begin position="242"/>
        <end position="373"/>
    </location>
</feature>
<dbReference type="AlphaFoldDB" id="A0A813GT49"/>
<evidence type="ECO:0000256" key="10">
    <source>
        <dbReference type="RuleBase" id="RU362132"/>
    </source>
</evidence>
<reference evidence="14" key="1">
    <citation type="submission" date="2021-02" db="EMBL/GenBank/DDBJ databases">
        <authorList>
            <person name="Dougan E. K."/>
            <person name="Rhodes N."/>
            <person name="Thang M."/>
            <person name="Chan C."/>
        </authorList>
    </citation>
    <scope>NUCLEOTIDE SEQUENCE</scope>
</reference>
<keyword evidence="5 10" id="KW-0786">Thiamine pyrophosphate</keyword>
<evidence type="ECO:0000259" key="11">
    <source>
        <dbReference type="Pfam" id="PF00205"/>
    </source>
</evidence>
<dbReference type="Pfam" id="PF00205">
    <property type="entry name" value="TPP_enzyme_M"/>
    <property type="match status" value="1"/>
</dbReference>
<comment type="similarity">
    <text evidence="2 10">Belongs to the TPP enzyme family.</text>
</comment>
<dbReference type="OrthoDB" id="16262at2759"/>
<evidence type="ECO:0000256" key="6">
    <source>
        <dbReference type="ARBA" id="ARBA00023239"/>
    </source>
</evidence>
<dbReference type="GO" id="GO:0001561">
    <property type="term" value="P:fatty acid alpha-oxidation"/>
    <property type="evidence" value="ECO:0007669"/>
    <property type="project" value="TreeGrafter"/>
</dbReference>
<comment type="caution">
    <text evidence="14">The sequence shown here is derived from an EMBL/GenBank/DDBJ whole genome shotgun (WGS) entry which is preliminary data.</text>
</comment>
<evidence type="ECO:0000256" key="9">
    <source>
        <dbReference type="ARBA" id="ARBA00044518"/>
    </source>
</evidence>
<proteinExistence type="inferred from homology"/>
<accession>A0A813GT49</accession>
<keyword evidence="6" id="KW-0456">Lyase</keyword>
<feature type="domain" description="Thiamine pyrophosphate enzyme N-terminal TPP-binding" evidence="13">
    <location>
        <begin position="51"/>
        <end position="166"/>
    </location>
</feature>
<dbReference type="InterPro" id="IPR012001">
    <property type="entry name" value="Thiamin_PyroP_enz_TPP-bd_dom"/>
</dbReference>
<dbReference type="Proteomes" id="UP000654075">
    <property type="component" value="Unassembled WGS sequence"/>
</dbReference>
<feature type="domain" description="Thiamine pyrophosphate enzyme TPP-binding" evidence="12">
    <location>
        <begin position="442"/>
        <end position="583"/>
    </location>
</feature>
<dbReference type="FunFam" id="3.40.50.970:FF:000040">
    <property type="entry name" value="Oxalyl-CoA decarboxylase"/>
    <property type="match status" value="1"/>
</dbReference>
<name>A0A813GT49_POLGL</name>
<dbReference type="GO" id="GO:0000287">
    <property type="term" value="F:magnesium ion binding"/>
    <property type="evidence" value="ECO:0007669"/>
    <property type="project" value="InterPro"/>
</dbReference>
<organism evidence="14 15">
    <name type="scientific">Polarella glacialis</name>
    <name type="common">Dinoflagellate</name>
    <dbReference type="NCBI Taxonomy" id="89957"/>
    <lineage>
        <taxon>Eukaryota</taxon>
        <taxon>Sar</taxon>
        <taxon>Alveolata</taxon>
        <taxon>Dinophyceae</taxon>
        <taxon>Suessiales</taxon>
        <taxon>Suessiaceae</taxon>
        <taxon>Polarella</taxon>
    </lineage>
</organism>
<dbReference type="InterPro" id="IPR029061">
    <property type="entry name" value="THDP-binding"/>
</dbReference>
<keyword evidence="3" id="KW-0479">Metal-binding</keyword>
<protein>
    <recommendedName>
        <fullName evidence="9">2-hydroxyacyl-CoA lyase</fullName>
        <ecNumber evidence="9">4.1.2.63</ecNumber>
    </recommendedName>
</protein>
<evidence type="ECO:0000259" key="12">
    <source>
        <dbReference type="Pfam" id="PF02775"/>
    </source>
</evidence>
<evidence type="ECO:0000256" key="4">
    <source>
        <dbReference type="ARBA" id="ARBA00022842"/>
    </source>
</evidence>
<evidence type="ECO:0000256" key="2">
    <source>
        <dbReference type="ARBA" id="ARBA00007812"/>
    </source>
</evidence>
<dbReference type="InterPro" id="IPR045025">
    <property type="entry name" value="HACL1-like"/>
</dbReference>
<dbReference type="SUPFAM" id="SSF52467">
    <property type="entry name" value="DHS-like NAD/FAD-binding domain"/>
    <property type="match status" value="1"/>
</dbReference>
<comment type="catalytic activity">
    <reaction evidence="8">
        <text>an (R)-2-hydroxy-long-chain-fatty acyl-CoA = a long-chain fatty aldehyde + formyl-CoA</text>
        <dbReference type="Rhea" id="RHEA:67444"/>
        <dbReference type="ChEBI" id="CHEBI:17176"/>
        <dbReference type="ChEBI" id="CHEBI:57376"/>
        <dbReference type="ChEBI" id="CHEBI:170012"/>
        <dbReference type="EC" id="4.1.2.63"/>
    </reaction>
    <physiologicalReaction direction="left-to-right" evidence="8">
        <dbReference type="Rhea" id="RHEA:67445"/>
    </physiologicalReaction>
</comment>
<dbReference type="Gene3D" id="3.40.50.970">
    <property type="match status" value="2"/>
</dbReference>
<dbReference type="InterPro" id="IPR029035">
    <property type="entry name" value="DHS-like_NAD/FAD-binding_dom"/>
</dbReference>
<dbReference type="GO" id="GO:0033611">
    <property type="term" value="P:oxalate catabolic process"/>
    <property type="evidence" value="ECO:0007669"/>
    <property type="project" value="InterPro"/>
</dbReference>
<keyword evidence="4" id="KW-0460">Magnesium</keyword>
<evidence type="ECO:0000256" key="1">
    <source>
        <dbReference type="ARBA" id="ARBA00001964"/>
    </source>
</evidence>
<evidence type="ECO:0000256" key="5">
    <source>
        <dbReference type="ARBA" id="ARBA00023052"/>
    </source>
</evidence>
<dbReference type="InterPro" id="IPR012000">
    <property type="entry name" value="Thiamin_PyroP_enz_cen_dom"/>
</dbReference>